<accession>A0ABT0PLF9</accession>
<protein>
    <recommendedName>
        <fullName evidence="3">Peptidase M15A C-terminal domain-containing protein</fullName>
    </recommendedName>
</protein>
<comment type="caution">
    <text evidence="1">The sequence shown here is derived from an EMBL/GenBank/DDBJ whole genome shotgun (WGS) entry which is preliminary data.</text>
</comment>
<dbReference type="EMBL" id="JAMFLX010000058">
    <property type="protein sequence ID" value="MCL6272214.1"/>
    <property type="molecule type" value="Genomic_DNA"/>
</dbReference>
<proteinExistence type="predicted"/>
<sequence length="192" mass="21705">MPKLEHKCGEFLRFRDLISCGEAQQWSGVANTPKSSASWEALADLACNILDPVMLQFGRIELTYGFCSLELIRARNRMSRERGIFPAIFPKLDQHCCHEVNNQGQQICERGGAACDFIVPGTSTLAVTRWIIEKLPFDRLYFYCADKPLHVSYNSEGRTRQVTVMKPKAAGRGYIPATMKAETFLELYSDES</sequence>
<evidence type="ECO:0000313" key="1">
    <source>
        <dbReference type="EMBL" id="MCL6272214.1"/>
    </source>
</evidence>
<organism evidence="1 2">
    <name type="scientific">Parendozoicomonas callyspongiae</name>
    <dbReference type="NCBI Taxonomy" id="2942213"/>
    <lineage>
        <taxon>Bacteria</taxon>
        <taxon>Pseudomonadati</taxon>
        <taxon>Pseudomonadota</taxon>
        <taxon>Gammaproteobacteria</taxon>
        <taxon>Oceanospirillales</taxon>
        <taxon>Endozoicomonadaceae</taxon>
        <taxon>Parendozoicomonas</taxon>
    </lineage>
</organism>
<evidence type="ECO:0000313" key="2">
    <source>
        <dbReference type="Proteomes" id="UP001203338"/>
    </source>
</evidence>
<name>A0ABT0PLF9_9GAMM</name>
<evidence type="ECO:0008006" key="3">
    <source>
        <dbReference type="Google" id="ProtNLM"/>
    </source>
</evidence>
<reference evidence="1 2" key="1">
    <citation type="submission" date="2022-05" db="EMBL/GenBank/DDBJ databases">
        <authorList>
            <person name="Park J.-S."/>
        </authorList>
    </citation>
    <scope>NUCLEOTIDE SEQUENCE [LARGE SCALE GENOMIC DNA]</scope>
    <source>
        <strain evidence="1 2">2012CJ34-2</strain>
    </source>
</reference>
<dbReference type="InterPro" id="IPR009045">
    <property type="entry name" value="Zn_M74/Hedgehog-like"/>
</dbReference>
<dbReference type="SUPFAM" id="SSF55166">
    <property type="entry name" value="Hedgehog/DD-peptidase"/>
    <property type="match status" value="1"/>
</dbReference>
<dbReference type="RefSeq" id="WP_249701903.1">
    <property type="nucleotide sequence ID" value="NZ_JAMFLX010000058.1"/>
</dbReference>
<gene>
    <name evidence="1" type="ORF">M3P05_20030</name>
</gene>
<keyword evidence="2" id="KW-1185">Reference proteome</keyword>
<dbReference type="Proteomes" id="UP001203338">
    <property type="component" value="Unassembled WGS sequence"/>
</dbReference>